<feature type="domain" description="D-serine dehydratase-like" evidence="3">
    <location>
        <begin position="269"/>
        <end position="376"/>
    </location>
</feature>
<dbReference type="PANTHER" id="PTHR28004:SF2">
    <property type="entry name" value="D-SERINE DEHYDRATASE"/>
    <property type="match status" value="1"/>
</dbReference>
<accession>A0A212L1C3</accession>
<protein>
    <submittedName>
        <fullName evidence="4">D-threo-3-hydroxyaspartate dehydratase</fullName>
        <ecNumber evidence="4">4.3.1.27</ecNumber>
    </submittedName>
</protein>
<proteinExistence type="inferred from homology"/>
<reference evidence="4" key="1">
    <citation type="submission" date="2016-08" db="EMBL/GenBank/DDBJ databases">
        <authorList>
            <person name="Seilhamer J.J."/>
        </authorList>
    </citation>
    <scope>NUCLEOTIDE SEQUENCE</scope>
    <source>
        <strain evidence="4">86-1</strain>
    </source>
</reference>
<name>A0A212L1C3_9BACT</name>
<evidence type="ECO:0000256" key="1">
    <source>
        <dbReference type="ARBA" id="ARBA00005323"/>
    </source>
</evidence>
<dbReference type="Pfam" id="PF14031">
    <property type="entry name" value="D-ser_dehydrat"/>
    <property type="match status" value="1"/>
</dbReference>
<keyword evidence="2 4" id="KW-0456">Lyase</keyword>
<dbReference type="EC" id="4.3.1.27" evidence="4"/>
<dbReference type="EMBL" id="FMJC01000001">
    <property type="protein sequence ID" value="SCM71353.1"/>
    <property type="molecule type" value="Genomic_DNA"/>
</dbReference>
<dbReference type="GO" id="GO:0036088">
    <property type="term" value="P:D-serine catabolic process"/>
    <property type="evidence" value="ECO:0007669"/>
    <property type="project" value="TreeGrafter"/>
</dbReference>
<evidence type="ECO:0000256" key="2">
    <source>
        <dbReference type="ARBA" id="ARBA00023239"/>
    </source>
</evidence>
<dbReference type="InterPro" id="IPR042208">
    <property type="entry name" value="D-ser_dehydrat-like_sf"/>
</dbReference>
<dbReference type="InterPro" id="IPR026956">
    <property type="entry name" value="D-ser_dehydrat-like_dom"/>
</dbReference>
<dbReference type="InterPro" id="IPR001608">
    <property type="entry name" value="Ala_racemase_N"/>
</dbReference>
<evidence type="ECO:0000313" key="4">
    <source>
        <dbReference type="EMBL" id="SCM71353.1"/>
    </source>
</evidence>
<dbReference type="SMART" id="SM01119">
    <property type="entry name" value="D-ser_dehydrat"/>
    <property type="match status" value="1"/>
</dbReference>
<evidence type="ECO:0000259" key="3">
    <source>
        <dbReference type="SMART" id="SM01119"/>
    </source>
</evidence>
<dbReference type="GO" id="GO:0008721">
    <property type="term" value="F:D-serine ammonia-lyase activity"/>
    <property type="evidence" value="ECO:0007669"/>
    <property type="project" value="TreeGrafter"/>
</dbReference>
<dbReference type="Pfam" id="PF01168">
    <property type="entry name" value="Ala_racemase_N"/>
    <property type="match status" value="1"/>
</dbReference>
<dbReference type="PANTHER" id="PTHR28004">
    <property type="entry name" value="ZGC:162816-RELATED"/>
    <property type="match status" value="1"/>
</dbReference>
<organism evidence="4">
    <name type="scientific">uncultured Desulfovibrio sp</name>
    <dbReference type="NCBI Taxonomy" id="167968"/>
    <lineage>
        <taxon>Bacteria</taxon>
        <taxon>Pseudomonadati</taxon>
        <taxon>Thermodesulfobacteriota</taxon>
        <taxon>Desulfovibrionia</taxon>
        <taxon>Desulfovibrionales</taxon>
        <taxon>Desulfovibrionaceae</taxon>
        <taxon>Desulfovibrio</taxon>
        <taxon>environmental samples</taxon>
    </lineage>
</organism>
<gene>
    <name evidence="4" type="primary">dthadh</name>
    <name evidence="4" type="ORF">KL86DES1_11015</name>
</gene>
<dbReference type="InterPro" id="IPR029066">
    <property type="entry name" value="PLP-binding_barrel"/>
</dbReference>
<dbReference type="Gene3D" id="3.20.20.10">
    <property type="entry name" value="Alanine racemase"/>
    <property type="match status" value="1"/>
</dbReference>
<dbReference type="SUPFAM" id="SSF51419">
    <property type="entry name" value="PLP-binding barrel"/>
    <property type="match status" value="1"/>
</dbReference>
<dbReference type="AlphaFoldDB" id="A0A212L1C3"/>
<comment type="similarity">
    <text evidence="1">Belongs to the DSD1 family.</text>
</comment>
<sequence>MHTNYTTPQATTRAETDFVSDLDTPCLLLDVSKMNCNIIRLHTRLAAKTVAFRPHLKTAKSIEIARRMVTGAHGPATVSTLNEAEAFARAGITDITYAVGISPQKIVRVQALLRQGVNLTVLLDSVEQAEAVAAASRQDVTIPALIELDCDGHRSGVHCDDHEKLLAIAQTLHASGNLRGVLTHAGESYTAINREALVAAAENERASAVRAAEILRHAGHGCPVVSIGSTPTALFAENYDGITEVRAGVFAFFDLVQAGLGVCSPQDIAVSVLATVIGHQHEKGWTIIDAGWAALSSDRGTESQSVDQGYGLVCDLEGNIMHGLFVANANQEHGIIARRADFQASIPDLPYGTKVRILPIHACATVEQHALYNVIGADKQKIAAKWTRLKGW</sequence>
<dbReference type="Gene3D" id="2.40.37.20">
    <property type="entry name" value="D-serine dehydratase-like domain"/>
    <property type="match status" value="1"/>
</dbReference>
<dbReference type="InterPro" id="IPR051466">
    <property type="entry name" value="D-amino_acid_metab_enzyme"/>
</dbReference>